<feature type="domain" description="Exocyst complex subunit Exo70 C-terminal" evidence="3">
    <location>
        <begin position="26"/>
        <end position="93"/>
    </location>
</feature>
<keyword evidence="2" id="KW-0813">Transport</keyword>
<proteinExistence type="inferred from homology"/>
<reference evidence="4 5" key="1">
    <citation type="journal article" date="2008" name="Science">
        <title>The Physcomitrella genome reveals evolutionary insights into the conquest of land by plants.</title>
        <authorList>
            <person name="Rensing S."/>
            <person name="Lang D."/>
            <person name="Zimmer A."/>
            <person name="Terry A."/>
            <person name="Salamov A."/>
            <person name="Shapiro H."/>
            <person name="Nishiyama T."/>
            <person name="Perroud P.-F."/>
            <person name="Lindquist E."/>
            <person name="Kamisugi Y."/>
            <person name="Tanahashi T."/>
            <person name="Sakakibara K."/>
            <person name="Fujita T."/>
            <person name="Oishi K."/>
            <person name="Shin-I T."/>
            <person name="Kuroki Y."/>
            <person name="Toyoda A."/>
            <person name="Suzuki Y."/>
            <person name="Hashimoto A."/>
            <person name="Yamaguchi K."/>
            <person name="Sugano A."/>
            <person name="Kohara Y."/>
            <person name="Fujiyama A."/>
            <person name="Anterola A."/>
            <person name="Aoki S."/>
            <person name="Ashton N."/>
            <person name="Barbazuk W.B."/>
            <person name="Barker E."/>
            <person name="Bennetzen J."/>
            <person name="Bezanilla M."/>
            <person name="Blankenship R."/>
            <person name="Cho S.H."/>
            <person name="Dutcher S."/>
            <person name="Estelle M."/>
            <person name="Fawcett J.A."/>
            <person name="Gundlach H."/>
            <person name="Hanada K."/>
            <person name="Heyl A."/>
            <person name="Hicks K.A."/>
            <person name="Hugh J."/>
            <person name="Lohr M."/>
            <person name="Mayer K."/>
            <person name="Melkozernov A."/>
            <person name="Murata T."/>
            <person name="Nelson D."/>
            <person name="Pils B."/>
            <person name="Prigge M."/>
            <person name="Reiss B."/>
            <person name="Renner T."/>
            <person name="Rombauts S."/>
            <person name="Rushton P."/>
            <person name="Sanderfoot A."/>
            <person name="Schween G."/>
            <person name="Shiu S.-H."/>
            <person name="Stueber K."/>
            <person name="Theodoulou F.L."/>
            <person name="Tu H."/>
            <person name="Van de Peer Y."/>
            <person name="Verrier P.J."/>
            <person name="Waters E."/>
            <person name="Wood A."/>
            <person name="Yang L."/>
            <person name="Cove D."/>
            <person name="Cuming A."/>
            <person name="Hasebe M."/>
            <person name="Lucas S."/>
            <person name="Mishler D.B."/>
            <person name="Reski R."/>
            <person name="Grigoriev I."/>
            <person name="Quatrano R.S."/>
            <person name="Boore J.L."/>
        </authorList>
    </citation>
    <scope>NUCLEOTIDE SEQUENCE [LARGE SCALE GENOMIC DNA]</scope>
    <source>
        <strain evidence="4 5">cv. Gransden 2004</strain>
    </source>
</reference>
<dbReference type="InterPro" id="IPR016159">
    <property type="entry name" value="Cullin_repeat-like_dom_sf"/>
</dbReference>
<sequence length="101" mass="11680">MGSLVLDEAKDNVIWCGKYRDHLTPALNESVQTQVKWITSEQQLRDRILAAVIQMVISAHRSYLVQFEPLLENCTRNSEEYIKYSPEMLETILGFLFSGCR</sequence>
<dbReference type="GO" id="GO:0000145">
    <property type="term" value="C:exocyst"/>
    <property type="evidence" value="ECO:0007669"/>
    <property type="project" value="InterPro"/>
</dbReference>
<evidence type="ECO:0000313" key="4">
    <source>
        <dbReference type="EnsemblPlants" id="PAC:32956317.CDS.1"/>
    </source>
</evidence>
<reference evidence="4 5" key="2">
    <citation type="journal article" date="2018" name="Plant J.">
        <title>The Physcomitrella patens chromosome-scale assembly reveals moss genome structure and evolution.</title>
        <authorList>
            <person name="Lang D."/>
            <person name="Ullrich K.K."/>
            <person name="Murat F."/>
            <person name="Fuchs J."/>
            <person name="Jenkins J."/>
            <person name="Haas F.B."/>
            <person name="Piednoel M."/>
            <person name="Gundlach H."/>
            <person name="Van Bel M."/>
            <person name="Meyberg R."/>
            <person name="Vives C."/>
            <person name="Morata J."/>
            <person name="Symeonidi A."/>
            <person name="Hiss M."/>
            <person name="Muchero W."/>
            <person name="Kamisugi Y."/>
            <person name="Saleh O."/>
            <person name="Blanc G."/>
            <person name="Decker E.L."/>
            <person name="van Gessel N."/>
            <person name="Grimwood J."/>
            <person name="Hayes R.D."/>
            <person name="Graham S.W."/>
            <person name="Gunter L.E."/>
            <person name="McDaniel S.F."/>
            <person name="Hoernstein S.N.W."/>
            <person name="Larsson A."/>
            <person name="Li F.W."/>
            <person name="Perroud P.F."/>
            <person name="Phillips J."/>
            <person name="Ranjan P."/>
            <person name="Rokshar D.S."/>
            <person name="Rothfels C.J."/>
            <person name="Schneider L."/>
            <person name="Shu S."/>
            <person name="Stevenson D.W."/>
            <person name="Thummler F."/>
            <person name="Tillich M."/>
            <person name="Villarreal Aguilar J.C."/>
            <person name="Widiez T."/>
            <person name="Wong G.K."/>
            <person name="Wymore A."/>
            <person name="Zhang Y."/>
            <person name="Zimmer A.D."/>
            <person name="Quatrano R.S."/>
            <person name="Mayer K.F.X."/>
            <person name="Goodstein D."/>
            <person name="Casacuberta J.M."/>
            <person name="Vandepoele K."/>
            <person name="Reski R."/>
            <person name="Cuming A.C."/>
            <person name="Tuskan G.A."/>
            <person name="Maumus F."/>
            <person name="Salse J."/>
            <person name="Schmutz J."/>
            <person name="Rensing S.A."/>
        </authorList>
    </citation>
    <scope>NUCLEOTIDE SEQUENCE [LARGE SCALE GENOMIC DNA]</scope>
    <source>
        <strain evidence="4 5">cv. Gransden 2004</strain>
    </source>
</reference>
<dbReference type="InterPro" id="IPR046364">
    <property type="entry name" value="Exo70_C"/>
</dbReference>
<dbReference type="Gramene" id="Pp3c11_6110V3.2">
    <property type="protein sequence ID" value="PAC:32956318.CDS.1"/>
    <property type="gene ID" value="Pp3c11_6110"/>
</dbReference>
<dbReference type="Gramene" id="Pp3c11_6110V3.1">
    <property type="protein sequence ID" value="PAC:32956317.CDS.1"/>
    <property type="gene ID" value="Pp3c11_6110"/>
</dbReference>
<dbReference type="Pfam" id="PF03081">
    <property type="entry name" value="Exo70_C"/>
    <property type="match status" value="1"/>
</dbReference>
<evidence type="ECO:0000256" key="1">
    <source>
        <dbReference type="ARBA" id="ARBA00006756"/>
    </source>
</evidence>
<dbReference type="Gene3D" id="1.20.1280.170">
    <property type="entry name" value="Exocyst complex component Exo70"/>
    <property type="match status" value="1"/>
</dbReference>
<protein>
    <recommendedName>
        <fullName evidence="3">Exocyst complex subunit Exo70 C-terminal domain-containing protein</fullName>
    </recommendedName>
</protein>
<dbReference type="GO" id="GO:0006887">
    <property type="term" value="P:exocytosis"/>
    <property type="evidence" value="ECO:0007669"/>
    <property type="project" value="InterPro"/>
</dbReference>
<evidence type="ECO:0000259" key="3">
    <source>
        <dbReference type="Pfam" id="PF03081"/>
    </source>
</evidence>
<dbReference type="InParanoid" id="A0A7I3ZIQ9"/>
<dbReference type="EMBL" id="ABEU02000011">
    <property type="status" value="NOT_ANNOTATED_CDS"/>
    <property type="molecule type" value="Genomic_DNA"/>
</dbReference>
<keyword evidence="5" id="KW-1185">Reference proteome</keyword>
<evidence type="ECO:0000256" key="2">
    <source>
        <dbReference type="ARBA" id="ARBA00022448"/>
    </source>
</evidence>
<evidence type="ECO:0000313" key="5">
    <source>
        <dbReference type="Proteomes" id="UP000006727"/>
    </source>
</evidence>
<dbReference type="SUPFAM" id="SSF74788">
    <property type="entry name" value="Cullin repeat-like"/>
    <property type="match status" value="1"/>
</dbReference>
<dbReference type="EnsemblPlants" id="Pp3c11_6110V3.1">
    <property type="protein sequence ID" value="PAC:32956317.CDS.1"/>
    <property type="gene ID" value="Pp3c11_6110"/>
</dbReference>
<organism evidence="4 5">
    <name type="scientific">Physcomitrium patens</name>
    <name type="common">Spreading-leaved earth moss</name>
    <name type="synonym">Physcomitrella patens</name>
    <dbReference type="NCBI Taxonomy" id="3218"/>
    <lineage>
        <taxon>Eukaryota</taxon>
        <taxon>Viridiplantae</taxon>
        <taxon>Streptophyta</taxon>
        <taxon>Embryophyta</taxon>
        <taxon>Bryophyta</taxon>
        <taxon>Bryophytina</taxon>
        <taxon>Bryopsida</taxon>
        <taxon>Funariidae</taxon>
        <taxon>Funariales</taxon>
        <taxon>Funariaceae</taxon>
        <taxon>Physcomitrium</taxon>
    </lineage>
</organism>
<reference evidence="4" key="3">
    <citation type="submission" date="2020-12" db="UniProtKB">
        <authorList>
            <consortium name="EnsemblPlants"/>
        </authorList>
    </citation>
    <scope>IDENTIFICATION</scope>
</reference>
<accession>A0A7I3ZIQ9</accession>
<dbReference type="GO" id="GO:0005546">
    <property type="term" value="F:phosphatidylinositol-4,5-bisphosphate binding"/>
    <property type="evidence" value="ECO:0007669"/>
    <property type="project" value="InterPro"/>
</dbReference>
<dbReference type="AlphaFoldDB" id="A0A7I3ZIQ9"/>
<dbReference type="Proteomes" id="UP000006727">
    <property type="component" value="Chromosome 11"/>
</dbReference>
<name>A0A7I3ZIQ9_PHYPA</name>
<dbReference type="EnsemblPlants" id="Pp3c11_6110V3.2">
    <property type="protein sequence ID" value="PAC:32956318.CDS.1"/>
    <property type="gene ID" value="Pp3c11_6110"/>
</dbReference>
<comment type="similarity">
    <text evidence="1">Belongs to the EXO70 family.</text>
</comment>